<sequence>MSSTPKPPASPREFSPSLLDLGTLESLDSLPRAGQRSAEFSASLLDLGTPASLDCLPRAGLRAAEFSAARLDLGTPASLDCLPRASHHAGPELPPLSPRLYSADLAPTKAEGRRWGRYSLFALWTNDVHNIANYSFAIGLFALGMSGAQILAALALGALMVYGLMNLSGYMGQKTGLPYPVMCRIAFGIHGAQLPALIRAVIAIAWFGIQTYLASIVLRVLLTAIWPGLAAYDQDAILGLSSLGWATFVAIWCVQLLIFAYGMEMVRRYESFAGPVILLTVAALAAWMYLRAGASIAWSSGEPMSGSQMWLKIFGGAAFWVTLYGTMILNFCDFARGCPDRRTISVGNFWGLPVNILLFGLFAVVLAGAQFRIDGQLIQSPTDIVAAIPDTLFLVLASLALLIVTVAVNIMANFVAPAYVLTNLAPNLLNFRRAGLISATIAVLILPWHLYNSPGVILYFLGGLGALLGPLYGIIMVDYYLVRKGRVNLPELYTESRAGAYHYARGVNPRAIAAFVPAAIISTLLALLPAFAELSPFSWFFGAGLAGLIHYALAKRRTAYREVSGEAIAVDSVQH</sequence>
<dbReference type="InterPro" id="IPR001248">
    <property type="entry name" value="Pur-cyt_permease"/>
</dbReference>
<dbReference type="Gene3D" id="1.10.4160.10">
    <property type="entry name" value="Hydantoin permease"/>
    <property type="match status" value="1"/>
</dbReference>
<dbReference type="Proteomes" id="UP000253594">
    <property type="component" value="Unassembled WGS sequence"/>
</dbReference>
<evidence type="ECO:0000256" key="2">
    <source>
        <dbReference type="ARBA" id="ARBA00008974"/>
    </source>
</evidence>
<evidence type="ECO:0000313" key="12">
    <source>
        <dbReference type="Proteomes" id="UP000253594"/>
    </source>
</evidence>
<dbReference type="PANTHER" id="PTHR30618">
    <property type="entry name" value="NCS1 FAMILY PURINE/PYRIMIDINE TRANSPORTER"/>
    <property type="match status" value="1"/>
</dbReference>
<dbReference type="Proteomes" id="UP000045039">
    <property type="component" value="Unassembled WGS sequence"/>
</dbReference>
<feature type="transmembrane region" description="Helical" evidence="6">
    <location>
        <begin position="238"/>
        <end position="260"/>
    </location>
</feature>
<dbReference type="Proteomes" id="UP000644192">
    <property type="component" value="Unassembled WGS sequence"/>
</dbReference>
<protein>
    <submittedName>
        <fullName evidence="7">Allantoin permease</fullName>
    </submittedName>
    <submittedName>
        <fullName evidence="8">NCS1 family nucleobase:cation symporter-1</fullName>
    </submittedName>
</protein>
<keyword evidence="5 6" id="KW-0472">Membrane</keyword>
<evidence type="ECO:0000313" key="7">
    <source>
        <dbReference type="EMBL" id="CRO58621.1"/>
    </source>
</evidence>
<dbReference type="RefSeq" id="WP_003084774.1">
    <property type="nucleotide sequence ID" value="NZ_AP014622.1"/>
</dbReference>
<proteinExistence type="inferred from homology"/>
<gene>
    <name evidence="7" type="primary">pucI_2</name>
    <name evidence="9" type="ORF">DT376_04565</name>
    <name evidence="8" type="ORF">GUL26_18180</name>
    <name evidence="10" type="ORF">L4V69_06015</name>
    <name evidence="7" type="ORF">PAERUG_P19_London_7_VIM_2_05_10_02036</name>
</gene>
<feature type="transmembrane region" description="Helical" evidence="6">
    <location>
        <begin position="511"/>
        <end position="531"/>
    </location>
</feature>
<dbReference type="AlphaFoldDB" id="A0A072ZES6"/>
<reference evidence="10" key="5">
    <citation type="submission" date="2023-06" db="EMBL/GenBank/DDBJ databases">
        <authorList>
            <consortium name="Clinical and Environmental Microbiology Branch: Whole genome sequencing antimicrobial resistance pathogens in the healthcare setting"/>
        </authorList>
    </citation>
    <scope>NUCLEOTIDE SEQUENCE</scope>
    <source>
        <strain evidence="10">2021CK-01020</strain>
    </source>
</reference>
<evidence type="ECO:0000256" key="4">
    <source>
        <dbReference type="ARBA" id="ARBA00022989"/>
    </source>
</evidence>
<evidence type="ECO:0000256" key="5">
    <source>
        <dbReference type="ARBA" id="ARBA00023136"/>
    </source>
</evidence>
<dbReference type="EMBL" id="WXZT01000012">
    <property type="protein sequence ID" value="MZZ14180.1"/>
    <property type="molecule type" value="Genomic_DNA"/>
</dbReference>
<keyword evidence="4 6" id="KW-1133">Transmembrane helix</keyword>
<evidence type="ECO:0000313" key="8">
    <source>
        <dbReference type="EMBL" id="MZZ14180.1"/>
    </source>
</evidence>
<feature type="transmembrane region" description="Helical" evidence="6">
    <location>
        <begin position="457"/>
        <end position="482"/>
    </location>
</feature>
<dbReference type="Proteomes" id="UP001297540">
    <property type="component" value="Chromosome"/>
</dbReference>
<feature type="transmembrane region" description="Helical" evidence="6">
    <location>
        <begin position="272"/>
        <end position="290"/>
    </location>
</feature>
<evidence type="ECO:0000313" key="10">
    <source>
        <dbReference type="EMBL" id="WOS78697.1"/>
    </source>
</evidence>
<organism evidence="8 13">
    <name type="scientific">Pseudomonas aeruginosa</name>
    <dbReference type="NCBI Taxonomy" id="287"/>
    <lineage>
        <taxon>Bacteria</taxon>
        <taxon>Pseudomonadati</taxon>
        <taxon>Pseudomonadota</taxon>
        <taxon>Gammaproteobacteria</taxon>
        <taxon>Pseudomonadales</taxon>
        <taxon>Pseudomonadaceae</taxon>
        <taxon>Pseudomonas</taxon>
    </lineage>
</organism>
<comment type="similarity">
    <text evidence="2">Belongs to the purine-cytosine permease (2.A.39) family.</text>
</comment>
<evidence type="ECO:0000256" key="6">
    <source>
        <dbReference type="SAM" id="Phobius"/>
    </source>
</evidence>
<dbReference type="InterPro" id="IPR045225">
    <property type="entry name" value="Uracil/uridine/allantoin_perm"/>
</dbReference>
<evidence type="ECO:0000313" key="11">
    <source>
        <dbReference type="Proteomes" id="UP000045039"/>
    </source>
</evidence>
<reference evidence="11" key="1">
    <citation type="submission" date="2015-06" db="EMBL/GenBank/DDBJ databases">
        <authorList>
            <person name="Radhakrishnan Rajesh"/>
            <person name="Underwood Anthony"/>
            <person name="Al-Shahib Ali"/>
        </authorList>
    </citation>
    <scope>NUCLEOTIDE SEQUENCE [LARGE SCALE GENOMIC DNA]</scope>
    <source>
        <strain evidence="11">P19_London_7_VIM_2_05_10</strain>
    </source>
</reference>
<evidence type="ECO:0000313" key="9">
    <source>
        <dbReference type="EMBL" id="RCI76032.1"/>
    </source>
</evidence>
<evidence type="ECO:0000256" key="1">
    <source>
        <dbReference type="ARBA" id="ARBA00004141"/>
    </source>
</evidence>
<keyword evidence="3 6" id="KW-0812">Transmembrane</keyword>
<dbReference type="KEGG" id="paeb:NCGM1900_0488"/>
<feature type="transmembrane region" description="Helical" evidence="6">
    <location>
        <begin position="140"/>
        <end position="165"/>
    </location>
</feature>
<dbReference type="FunFam" id="1.10.4160.10:FF:000009">
    <property type="entry name" value="NCS1 family nucleobase:cation symporter-1"/>
    <property type="match status" value="1"/>
</dbReference>
<accession>A0A072ZES6</accession>
<feature type="transmembrane region" description="Helical" evidence="6">
    <location>
        <begin position="393"/>
        <end position="422"/>
    </location>
</feature>
<reference evidence="9 12" key="3">
    <citation type="submission" date="2018-07" db="EMBL/GenBank/DDBJ databases">
        <title>Mechanisms of high-level aminoglycoside resistance among Gram-negative pathogens in Brazil.</title>
        <authorList>
            <person name="Ballaben A.S."/>
            <person name="Darini A.L.C."/>
            <person name="Doi Y."/>
        </authorList>
    </citation>
    <scope>NUCLEOTIDE SEQUENCE [LARGE SCALE GENOMIC DNA]</scope>
    <source>
        <strain evidence="9 12">B2-305</strain>
    </source>
</reference>
<reference evidence="7" key="2">
    <citation type="submission" date="2015-06" db="EMBL/GenBank/DDBJ databases">
        <authorList>
            <person name="Radhakrishnan R."/>
            <person name="Underwood A."/>
            <person name="Al-Shahib A."/>
        </authorList>
    </citation>
    <scope>NUCLEOTIDE SEQUENCE</scope>
    <source>
        <strain evidence="7">P19_London_7_VIM_2_05_10</strain>
    </source>
</reference>
<dbReference type="EMBL" id="CVVU01000111">
    <property type="protein sequence ID" value="CRO58621.1"/>
    <property type="molecule type" value="Genomic_DNA"/>
</dbReference>
<comment type="subcellular location">
    <subcellularLocation>
        <location evidence="1">Membrane</location>
        <topology evidence="1">Multi-pass membrane protein</topology>
    </subcellularLocation>
</comment>
<dbReference type="CDD" id="cd11555">
    <property type="entry name" value="SLC-NCS1sbd_u1"/>
    <property type="match status" value="1"/>
</dbReference>
<feature type="transmembrane region" description="Helical" evidence="6">
    <location>
        <begin position="434"/>
        <end position="451"/>
    </location>
</feature>
<dbReference type="PANTHER" id="PTHR30618:SF6">
    <property type="entry name" value="NCS1 FAMILY NUCLEOBASE:CATION SYMPORTER-1"/>
    <property type="match status" value="1"/>
</dbReference>
<feature type="transmembrane region" description="Helical" evidence="6">
    <location>
        <begin position="352"/>
        <end position="373"/>
    </location>
</feature>
<reference evidence="10" key="6">
    <citation type="submission" date="2023-10" db="EMBL/GenBank/DDBJ databases">
        <title>Pathogen: clinical or host-associated sample.</title>
        <authorList>
            <person name="Hergert J."/>
            <person name="Casey R."/>
            <person name="Wagner J."/>
            <person name="Young E.L."/>
            <person name="Oakeson K.F."/>
        </authorList>
    </citation>
    <scope>NUCLEOTIDE SEQUENCE</scope>
    <source>
        <strain evidence="10">2021CK-01020</strain>
    </source>
</reference>
<feature type="transmembrane region" description="Helical" evidence="6">
    <location>
        <begin position="537"/>
        <end position="554"/>
    </location>
</feature>
<dbReference type="GO" id="GO:0005886">
    <property type="term" value="C:plasma membrane"/>
    <property type="evidence" value="ECO:0007669"/>
    <property type="project" value="TreeGrafter"/>
</dbReference>
<evidence type="ECO:0000313" key="13">
    <source>
        <dbReference type="Proteomes" id="UP000644192"/>
    </source>
</evidence>
<dbReference type="Pfam" id="PF02133">
    <property type="entry name" value="Transp_cyt_pur"/>
    <property type="match status" value="1"/>
</dbReference>
<evidence type="ECO:0000256" key="3">
    <source>
        <dbReference type="ARBA" id="ARBA00022692"/>
    </source>
</evidence>
<dbReference type="SMR" id="A0A072ZES6"/>
<dbReference type="GO" id="GO:0015205">
    <property type="term" value="F:nucleobase transmembrane transporter activity"/>
    <property type="evidence" value="ECO:0007669"/>
    <property type="project" value="TreeGrafter"/>
</dbReference>
<dbReference type="EMBL" id="CP136986">
    <property type="protein sequence ID" value="WOS78697.1"/>
    <property type="molecule type" value="Genomic_DNA"/>
</dbReference>
<name>A0A072ZES6_PSEAI</name>
<dbReference type="EMBL" id="QORE01000086">
    <property type="protein sequence ID" value="RCI76032.1"/>
    <property type="molecule type" value="Genomic_DNA"/>
</dbReference>
<reference evidence="8" key="4">
    <citation type="submission" date="2020-01" db="EMBL/GenBank/DDBJ databases">
        <title>Bacteria Cultured from War Wounds Associated with the Conflict in Eastern Ukraine.</title>
        <authorList>
            <person name="Snesrud E."/>
            <person name="Galac M.R."/>
            <person name="Mc Gann P."/>
            <person name="Valentine K."/>
            <person name="Viacheslav K."/>
        </authorList>
    </citation>
    <scope>NUCLEOTIDE SEQUENCE</scope>
    <source>
        <strain evidence="8">VNMU148</strain>
    </source>
</reference>
<feature type="transmembrane region" description="Helical" evidence="6">
    <location>
        <begin position="310"/>
        <end position="331"/>
    </location>
</feature>